<dbReference type="GO" id="GO:0015078">
    <property type="term" value="F:proton transmembrane transporter activity"/>
    <property type="evidence" value="ECO:0007669"/>
    <property type="project" value="InterPro"/>
</dbReference>
<evidence type="ECO:0000313" key="1">
    <source>
        <dbReference type="EMBL" id="CAF4719444.1"/>
    </source>
</evidence>
<dbReference type="Proteomes" id="UP000676336">
    <property type="component" value="Unassembled WGS sequence"/>
</dbReference>
<name>A0A8S3AW80_9BILA</name>
<protein>
    <submittedName>
        <fullName evidence="1">Uncharacterized protein</fullName>
    </submittedName>
</protein>
<dbReference type="EMBL" id="CAJOBI010129951">
    <property type="protein sequence ID" value="CAF4719444.1"/>
    <property type="molecule type" value="Genomic_DNA"/>
</dbReference>
<dbReference type="InterPro" id="IPR036204">
    <property type="entry name" value="ATP_synth_f6_sf_mt"/>
</dbReference>
<gene>
    <name evidence="1" type="ORF">SMN809_LOCUS43789</name>
</gene>
<dbReference type="GO" id="GO:0015986">
    <property type="term" value="P:proton motive force-driven ATP synthesis"/>
    <property type="evidence" value="ECO:0007669"/>
    <property type="project" value="InterPro"/>
</dbReference>
<dbReference type="SUPFAM" id="SSF111357">
    <property type="entry name" value="Mitochondrial ATP synthase coupling factor 6"/>
    <property type="match status" value="1"/>
</dbReference>
<evidence type="ECO:0000313" key="2">
    <source>
        <dbReference type="Proteomes" id="UP000676336"/>
    </source>
</evidence>
<accession>A0A8S3AW80</accession>
<dbReference type="GO" id="GO:0045259">
    <property type="term" value="C:proton-transporting ATP synthase complex"/>
    <property type="evidence" value="ECO:0007669"/>
    <property type="project" value="InterPro"/>
</dbReference>
<organism evidence="1 2">
    <name type="scientific">Rotaria magnacalcarata</name>
    <dbReference type="NCBI Taxonomy" id="392030"/>
    <lineage>
        <taxon>Eukaryota</taxon>
        <taxon>Metazoa</taxon>
        <taxon>Spiralia</taxon>
        <taxon>Gnathifera</taxon>
        <taxon>Rotifera</taxon>
        <taxon>Eurotatoria</taxon>
        <taxon>Bdelloidea</taxon>
        <taxon>Philodinida</taxon>
        <taxon>Philodinidae</taxon>
        <taxon>Rotaria</taxon>
    </lineage>
</organism>
<feature type="non-terminal residue" evidence="1">
    <location>
        <position position="1"/>
    </location>
</feature>
<proteinExistence type="predicted"/>
<comment type="caution">
    <text evidence="1">The sequence shown here is derived from an EMBL/GenBank/DDBJ whole genome shotgun (WGS) entry which is preliminary data.</text>
</comment>
<reference evidence="1" key="1">
    <citation type="submission" date="2021-02" db="EMBL/GenBank/DDBJ databases">
        <authorList>
            <person name="Nowell W R."/>
        </authorList>
    </citation>
    <scope>NUCLEOTIDE SEQUENCE</scope>
</reference>
<dbReference type="AlphaFoldDB" id="A0A8S3AW80"/>
<feature type="non-terminal residue" evidence="1">
    <location>
        <position position="57"/>
    </location>
</feature>
<sequence length="57" mass="6477">VDATPDVRKSLETTLNKLKHSFGAETEDLLSIPKLEFKEPQLEAVIDKQVKEIVKKE</sequence>
<dbReference type="Gene3D" id="1.10.246.110">
    <property type="entry name" value="Mitochondrial ATP synthase-coupling factor 6"/>
    <property type="match status" value="1"/>
</dbReference>